<dbReference type="SUPFAM" id="SSF51126">
    <property type="entry name" value="Pectin lyase-like"/>
    <property type="match status" value="1"/>
</dbReference>
<evidence type="ECO:0000313" key="2">
    <source>
        <dbReference type="EMBL" id="MFC1431574.1"/>
    </source>
</evidence>
<dbReference type="Proteomes" id="UP001592530">
    <property type="component" value="Unassembled WGS sequence"/>
</dbReference>
<dbReference type="EMBL" id="JBHEZY010000004">
    <property type="protein sequence ID" value="MFC1431574.1"/>
    <property type="molecule type" value="Genomic_DNA"/>
</dbReference>
<dbReference type="SMART" id="SM00710">
    <property type="entry name" value="PbH1"/>
    <property type="match status" value="6"/>
</dbReference>
<dbReference type="InterPro" id="IPR013783">
    <property type="entry name" value="Ig-like_fold"/>
</dbReference>
<dbReference type="InterPro" id="IPR006311">
    <property type="entry name" value="TAT_signal"/>
</dbReference>
<dbReference type="PROSITE" id="PS51318">
    <property type="entry name" value="TAT"/>
    <property type="match status" value="1"/>
</dbReference>
<feature type="signal peptide" evidence="1">
    <location>
        <begin position="1"/>
        <end position="33"/>
    </location>
</feature>
<keyword evidence="1" id="KW-0732">Signal</keyword>
<evidence type="ECO:0008006" key="4">
    <source>
        <dbReference type="Google" id="ProtNLM"/>
    </source>
</evidence>
<dbReference type="Gene3D" id="2.60.40.10">
    <property type="entry name" value="Immunoglobulins"/>
    <property type="match status" value="1"/>
</dbReference>
<feature type="chain" id="PRO_5045297348" description="Right handed beta helix region" evidence="1">
    <location>
        <begin position="34"/>
        <end position="997"/>
    </location>
</feature>
<dbReference type="InterPro" id="IPR011050">
    <property type="entry name" value="Pectin_lyase_fold/virulence"/>
</dbReference>
<accession>A0ABV6X039</accession>
<evidence type="ECO:0000313" key="3">
    <source>
        <dbReference type="Proteomes" id="UP001592530"/>
    </source>
</evidence>
<dbReference type="PANTHER" id="PTHR36453">
    <property type="entry name" value="SECRETED PROTEIN-RELATED"/>
    <property type="match status" value="1"/>
</dbReference>
<proteinExistence type="predicted"/>
<sequence>MLLLKRRRPVQLLAGTAVTALLATGLVSAAAAAASPVTSIYAAPNGSGTRCSAAAPCSITTAQQTVRQARAGHTADARVILGDGTYRLAAPLDFDAADSGSPGHPVVWTAARGAHPVLSGATRVGDWTASSPSGVWSTPVAATSASRQLYVDGTEAPVAQATPSQLHFAGGWKGSAQGYDLTADPAGLAFFSALTPAQLQQVEFDYPGGNGQWTDSKCRVQSLSGTSLTMDQPCWKDVTDRADYAQASGTLPSMGSSQMPASIQNARNLLHPGQWYLDQSSHTLYLYPLDGAGPDSLDVELPHLETLVQGAGSLARPVHDLTFSGLTFSYATWNAPSEPSGFADVQSNLHLTGANNQGMCSFSNPAGSCPWGLLTEPHANVSFTAADRITLTGNRFAELGGAGLGIAYGSSHNLVQGNEFTDIASTSVLLGCTADPTPVNPDPAHFPDYPTTNPDTPQVIKDNCTPDPSAVTGDTIGTNEIATYNTVSDNVIDHVGTDYPSASGITLLYSRHSLVTHNELYDLPYTGITAGVIQGHVDSADHPSNSLNINADNTISYNLIHDYLRVLGDGGGVYMEGHQAAYHYQADGRTIDFDATMAHGLQVIGNVTYDQGPGFASFYDDAGSEWIHYVGNVQFHNSGANAQGGCAPTGHFLVEGNYFSAPAGQYICANAVDSHVGSNTSIPAAPGPNDIQLTALQSAGPDPSGRGFAETTDLEADYVSTPQATFADGATTMRVLIAGAGFGPGTPVYFSGHAAPKVQVLSPGFLIASLPPGADTSQVSVGGLVAAPRISAPASGATGVAGTFAVHGSGVTGDTVTVTDGGTTLCRVTVAGSAWSCTATEADGQHTLVAVQSNPRGVDSPPAATVFVVGTAPASVRLNDTDPDIQYVGFSYQNNRGLGDYQDDLHYASDNGSTVTYTFVGTGIEVYGEQSGDEGHFSAALDAGTPVSVNTVPTDGQRHSNVVVWSKTGLPAGVHTLVLTKVDGTYMTFDGLEIDNS</sequence>
<protein>
    <recommendedName>
        <fullName evidence="4">Right handed beta helix region</fullName>
    </recommendedName>
</protein>
<comment type="caution">
    <text evidence="2">The sequence shown here is derived from an EMBL/GenBank/DDBJ whole genome shotgun (WGS) entry which is preliminary data.</text>
</comment>
<name>A0ABV6X039_9ACTN</name>
<organism evidence="2 3">
    <name type="scientific">Streptacidiphilus alkalitolerans</name>
    <dbReference type="NCBI Taxonomy" id="3342712"/>
    <lineage>
        <taxon>Bacteria</taxon>
        <taxon>Bacillati</taxon>
        <taxon>Actinomycetota</taxon>
        <taxon>Actinomycetes</taxon>
        <taxon>Kitasatosporales</taxon>
        <taxon>Streptomycetaceae</taxon>
        <taxon>Streptacidiphilus</taxon>
    </lineage>
</organism>
<dbReference type="RefSeq" id="WP_380552345.1">
    <property type="nucleotide sequence ID" value="NZ_JBHEZY010000004.1"/>
</dbReference>
<dbReference type="InterPro" id="IPR006626">
    <property type="entry name" value="PbH1"/>
</dbReference>
<dbReference type="InterPro" id="IPR012334">
    <property type="entry name" value="Pectin_lyas_fold"/>
</dbReference>
<dbReference type="PANTHER" id="PTHR36453:SF1">
    <property type="entry name" value="RIGHT HANDED BETA HELIX DOMAIN-CONTAINING PROTEIN"/>
    <property type="match status" value="1"/>
</dbReference>
<gene>
    <name evidence="2" type="ORF">ACEZDB_13060</name>
</gene>
<evidence type="ECO:0000256" key="1">
    <source>
        <dbReference type="SAM" id="SignalP"/>
    </source>
</evidence>
<reference evidence="2 3" key="1">
    <citation type="submission" date="2024-09" db="EMBL/GenBank/DDBJ databases">
        <authorList>
            <person name="Lee S.D."/>
        </authorList>
    </citation>
    <scope>NUCLEOTIDE SEQUENCE [LARGE SCALE GENOMIC DNA]</scope>
    <source>
        <strain evidence="2 3">N1-3</strain>
    </source>
</reference>
<dbReference type="Gene3D" id="2.160.20.10">
    <property type="entry name" value="Single-stranded right-handed beta-helix, Pectin lyase-like"/>
    <property type="match status" value="2"/>
</dbReference>
<dbReference type="Gene3D" id="2.60.120.260">
    <property type="entry name" value="Galactose-binding domain-like"/>
    <property type="match status" value="1"/>
</dbReference>